<evidence type="ECO:0000256" key="2">
    <source>
        <dbReference type="ARBA" id="ARBA00022737"/>
    </source>
</evidence>
<keyword evidence="8 11" id="KW-0234">DNA repair</keyword>
<evidence type="ECO:0000256" key="5">
    <source>
        <dbReference type="ARBA" id="ARBA00022801"/>
    </source>
</evidence>
<keyword evidence="11" id="KW-0175">Coiled coil</keyword>
<accession>A0A1I6GLS7</accession>
<dbReference type="GO" id="GO:0016887">
    <property type="term" value="F:ATP hydrolysis activity"/>
    <property type="evidence" value="ECO:0007669"/>
    <property type="project" value="UniProtKB-UniRule"/>
</dbReference>
<feature type="compositionally biased region" description="Low complexity" evidence="12">
    <location>
        <begin position="551"/>
        <end position="570"/>
    </location>
</feature>
<feature type="coiled-coil region" evidence="11">
    <location>
        <begin position="582"/>
        <end position="636"/>
    </location>
</feature>
<dbReference type="FunFam" id="3.40.50.300:FF:000309">
    <property type="entry name" value="ABC transporter ATP-binding protein"/>
    <property type="match status" value="1"/>
</dbReference>
<keyword evidence="3 11" id="KW-0547">Nucleotide-binding</keyword>
<evidence type="ECO:0000256" key="8">
    <source>
        <dbReference type="ARBA" id="ARBA00023204"/>
    </source>
</evidence>
<dbReference type="InterPro" id="IPR003439">
    <property type="entry name" value="ABC_transporter-like_ATP-bd"/>
</dbReference>
<evidence type="ECO:0000259" key="13">
    <source>
        <dbReference type="PROSITE" id="PS50893"/>
    </source>
</evidence>
<feature type="region of interest" description="Disordered" evidence="12">
    <location>
        <begin position="527"/>
        <end position="570"/>
    </location>
</feature>
<dbReference type="PROSITE" id="PS00211">
    <property type="entry name" value="ABC_TRANSPORTER_1"/>
    <property type="match status" value="2"/>
</dbReference>
<dbReference type="InterPro" id="IPR037118">
    <property type="entry name" value="Val-tRNA_synth_C_sf"/>
</dbReference>
<evidence type="ECO:0000256" key="3">
    <source>
        <dbReference type="ARBA" id="ARBA00022741"/>
    </source>
</evidence>
<keyword evidence="4 11" id="KW-0227">DNA damage</keyword>
<dbReference type="Proteomes" id="UP000198644">
    <property type="component" value="Unassembled WGS sequence"/>
</dbReference>
<evidence type="ECO:0000256" key="12">
    <source>
        <dbReference type="SAM" id="MobiDB-lite"/>
    </source>
</evidence>
<dbReference type="GO" id="GO:0006281">
    <property type="term" value="P:DNA repair"/>
    <property type="evidence" value="ECO:0007669"/>
    <property type="project" value="UniProtKB-KW"/>
</dbReference>
<evidence type="ECO:0000313" key="14">
    <source>
        <dbReference type="EMBL" id="SFR43182.1"/>
    </source>
</evidence>
<dbReference type="Gene3D" id="1.10.287.380">
    <property type="entry name" value="Valyl-tRNA synthetase, C-terminal domain"/>
    <property type="match status" value="1"/>
</dbReference>
<dbReference type="GO" id="GO:0003677">
    <property type="term" value="F:DNA binding"/>
    <property type="evidence" value="ECO:0007669"/>
    <property type="project" value="UniProtKB-UniRule"/>
</dbReference>
<keyword evidence="2 11" id="KW-0677">Repeat</keyword>
<keyword evidence="15" id="KW-1185">Reference proteome</keyword>
<dbReference type="Gene3D" id="3.40.50.300">
    <property type="entry name" value="P-loop containing nucleotide triphosphate hydrolases"/>
    <property type="match status" value="2"/>
</dbReference>
<dbReference type="InterPro" id="IPR027417">
    <property type="entry name" value="P-loop_NTPase"/>
</dbReference>
<feature type="domain" description="ABC transporter" evidence="13">
    <location>
        <begin position="316"/>
        <end position="535"/>
    </location>
</feature>
<dbReference type="GO" id="GO:0005524">
    <property type="term" value="F:ATP binding"/>
    <property type="evidence" value="ECO:0007669"/>
    <property type="project" value="UniProtKB-UniRule"/>
</dbReference>
<dbReference type="SUPFAM" id="SSF52540">
    <property type="entry name" value="P-loop containing nucleoside triphosphate hydrolases"/>
    <property type="match status" value="2"/>
</dbReference>
<proteinExistence type="inferred from homology"/>
<evidence type="ECO:0000256" key="1">
    <source>
        <dbReference type="ARBA" id="ARBA00022490"/>
    </source>
</evidence>
<dbReference type="AlphaFoldDB" id="A0A1I6GLS7"/>
<dbReference type="InterPro" id="IPR043686">
    <property type="entry name" value="Uup"/>
</dbReference>
<evidence type="ECO:0000256" key="7">
    <source>
        <dbReference type="ARBA" id="ARBA00023125"/>
    </source>
</evidence>
<gene>
    <name evidence="11" type="primary">uup</name>
    <name evidence="14" type="ORF">SAMN05216203_0254</name>
</gene>
<keyword evidence="5 11" id="KW-0378">Hydrolase</keyword>
<dbReference type="Pfam" id="PF16326">
    <property type="entry name" value="ABC_tran_CTD"/>
    <property type="match status" value="1"/>
</dbReference>
<feature type="binding site" evidence="11">
    <location>
        <begin position="36"/>
        <end position="43"/>
    </location>
    <ligand>
        <name>ATP</name>
        <dbReference type="ChEBI" id="CHEBI:30616"/>
        <label>1</label>
    </ligand>
</feature>
<evidence type="ECO:0000256" key="10">
    <source>
        <dbReference type="ARBA" id="ARBA00061478"/>
    </source>
</evidence>
<feature type="domain" description="ABC transporter" evidence="13">
    <location>
        <begin position="4"/>
        <end position="249"/>
    </location>
</feature>
<evidence type="ECO:0000256" key="11">
    <source>
        <dbReference type="HAMAP-Rule" id="MF_00848"/>
    </source>
</evidence>
<sequence length="647" mass="72200">MPLLNLEDISLAYGMQPLLDGASLTIDSGERVCLLGRNGEGKSTLLKIISGEVTPDAGSVRLDAGARLAVLPQNLPSNDTRTAYEVVAGAFPETGELLSEFHHLSQQVDEASLDRMMKVQERLEELDGWRLDQKVNTILEQYRIDPDQTLNTLSGGWQRRVLLASALVVEPDILLLDEPTNHLDVPAIAWLEEALSQFRGAIVFVSHDRAFIRRMATRIVELDRGHLVSFAASYDKYLELKEKALEEEERQNALFDKRLKQEEAWIRQGIKARRTRNMGRVRALRAMREERQQRRERVGTASFSVEDASRSGKLVVDAKDAGFRYPDGREIIRDLNITVLRGDKIGLVGENGTGKTTLVRLLLGDLEPTEGRIRLGTNRQVAYFDQLRGELDLERNALDNLSEGREFIEINGQQKHVLGYLQEFLFSPERARSPVRVFSGGERARLLLAKLFSKPANILVLDEPTNDLDVETLELLEARLVDFAGTVIVISHDREFLDNIATDTLFLDGSGAVREYVGGYTDWRRQGGRFPTEQATGGAGKKSVTPASGGSSATRSAPASETPSAAAPARPVKLSYKLKRELEQLPGLIEELENRIEALNGEVSGPDFYQQDTDKVNAKLEELAVAETKLEEVMSRWVELEEMRSGE</sequence>
<evidence type="ECO:0000256" key="9">
    <source>
        <dbReference type="ARBA" id="ARBA00049360"/>
    </source>
</evidence>
<dbReference type="GO" id="GO:0005737">
    <property type="term" value="C:cytoplasm"/>
    <property type="evidence" value="ECO:0007669"/>
    <property type="project" value="UniProtKB-SubCell"/>
</dbReference>
<dbReference type="CDD" id="cd03221">
    <property type="entry name" value="ABCF_EF-3"/>
    <property type="match status" value="2"/>
</dbReference>
<dbReference type="InterPro" id="IPR017871">
    <property type="entry name" value="ABC_transporter-like_CS"/>
</dbReference>
<keyword evidence="7 11" id="KW-0238">DNA-binding</keyword>
<comment type="catalytic activity">
    <reaction evidence="9 11">
        <text>ATP + H2O = ADP + phosphate + H(+)</text>
        <dbReference type="Rhea" id="RHEA:13065"/>
        <dbReference type="ChEBI" id="CHEBI:15377"/>
        <dbReference type="ChEBI" id="CHEBI:15378"/>
        <dbReference type="ChEBI" id="CHEBI:30616"/>
        <dbReference type="ChEBI" id="CHEBI:43474"/>
        <dbReference type="ChEBI" id="CHEBI:456216"/>
    </reaction>
</comment>
<dbReference type="InterPro" id="IPR032781">
    <property type="entry name" value="ABC_tran_Xtn"/>
</dbReference>
<dbReference type="PANTHER" id="PTHR42855:SF1">
    <property type="entry name" value="ABC TRANSPORTER DOMAIN-CONTAINING PROTEIN"/>
    <property type="match status" value="1"/>
</dbReference>
<dbReference type="Pfam" id="PF00005">
    <property type="entry name" value="ABC_tran"/>
    <property type="match status" value="2"/>
</dbReference>
<organism evidence="14 15">
    <name type="scientific">Marinobacter daqiaonensis</name>
    <dbReference type="NCBI Taxonomy" id="650891"/>
    <lineage>
        <taxon>Bacteria</taxon>
        <taxon>Pseudomonadati</taxon>
        <taxon>Pseudomonadota</taxon>
        <taxon>Gammaproteobacteria</taxon>
        <taxon>Pseudomonadales</taxon>
        <taxon>Marinobacteraceae</taxon>
        <taxon>Marinobacter</taxon>
    </lineage>
</organism>
<dbReference type="RefSeq" id="WP_092008498.1">
    <property type="nucleotide sequence ID" value="NZ_FOYW01000001.1"/>
</dbReference>
<dbReference type="STRING" id="650891.SAMN05216203_0254"/>
<dbReference type="FunFam" id="3.40.50.300:FF:000011">
    <property type="entry name" value="Putative ABC transporter ATP-binding component"/>
    <property type="match status" value="1"/>
</dbReference>
<evidence type="ECO:0000256" key="4">
    <source>
        <dbReference type="ARBA" id="ARBA00022763"/>
    </source>
</evidence>
<dbReference type="EMBL" id="FOYW01000001">
    <property type="protein sequence ID" value="SFR43182.1"/>
    <property type="molecule type" value="Genomic_DNA"/>
</dbReference>
<keyword evidence="6 11" id="KW-0067">ATP-binding</keyword>
<name>A0A1I6GLS7_9GAMM</name>
<reference evidence="14 15" key="1">
    <citation type="submission" date="2016-10" db="EMBL/GenBank/DDBJ databases">
        <authorList>
            <person name="de Groot N.N."/>
        </authorList>
    </citation>
    <scope>NUCLEOTIDE SEQUENCE [LARGE SCALE GENOMIC DNA]</scope>
    <source>
        <strain evidence="14 15">CGMCC 1.9167</strain>
    </source>
</reference>
<dbReference type="OrthoDB" id="9808609at2"/>
<dbReference type="Pfam" id="PF12848">
    <property type="entry name" value="ABC_tran_Xtn"/>
    <property type="match status" value="1"/>
</dbReference>
<feature type="binding site" evidence="11">
    <location>
        <begin position="349"/>
        <end position="356"/>
    </location>
    <ligand>
        <name>ATP</name>
        <dbReference type="ChEBI" id="CHEBI:30616"/>
        <label>2</label>
    </ligand>
</feature>
<dbReference type="InterPro" id="IPR051309">
    <property type="entry name" value="ABCF_ATPase"/>
</dbReference>
<dbReference type="SMART" id="SM00382">
    <property type="entry name" value="AAA"/>
    <property type="match status" value="2"/>
</dbReference>
<keyword evidence="1 11" id="KW-0963">Cytoplasm</keyword>
<comment type="function">
    <text evidence="11">Probably plays a role in ribosome assembly or function. May be involved in resolution of branched DNA intermediates that result from template switching in postreplication gaps. Binds DNA and has ATPase activity.</text>
</comment>
<dbReference type="NCBIfam" id="NF000355">
    <property type="entry name" value="ribo_prot_ABC_F"/>
    <property type="match status" value="1"/>
</dbReference>
<evidence type="ECO:0000256" key="6">
    <source>
        <dbReference type="ARBA" id="ARBA00022840"/>
    </source>
</evidence>
<dbReference type="PANTHER" id="PTHR42855">
    <property type="entry name" value="ABC TRANSPORTER ATP-BINDING SUBUNIT"/>
    <property type="match status" value="1"/>
</dbReference>
<dbReference type="InterPro" id="IPR003593">
    <property type="entry name" value="AAA+_ATPase"/>
</dbReference>
<evidence type="ECO:0000313" key="15">
    <source>
        <dbReference type="Proteomes" id="UP000198644"/>
    </source>
</evidence>
<dbReference type="GO" id="GO:0043022">
    <property type="term" value="F:ribosome binding"/>
    <property type="evidence" value="ECO:0007669"/>
    <property type="project" value="UniProtKB-UniRule"/>
</dbReference>
<dbReference type="InterPro" id="IPR032524">
    <property type="entry name" value="ABC_tran_C"/>
</dbReference>
<dbReference type="HAMAP" id="MF_00848">
    <property type="entry name" value="Uup"/>
    <property type="match status" value="1"/>
</dbReference>
<comment type="subcellular location">
    <subcellularLocation>
        <location evidence="11">Cytoplasm</location>
    </subcellularLocation>
    <text evidence="11">Associates with ribosomes.</text>
</comment>
<dbReference type="PROSITE" id="PS50893">
    <property type="entry name" value="ABC_TRANSPORTER_2"/>
    <property type="match status" value="2"/>
</dbReference>
<dbReference type="EC" id="3.6.1.-" evidence="11"/>
<protein>
    <recommendedName>
        <fullName evidence="11">ATP-binding protein Uup</fullName>
        <ecNumber evidence="11">3.6.1.-</ecNumber>
    </recommendedName>
</protein>
<comment type="similarity">
    <text evidence="10 11">Belongs to the ABC transporter superfamily. ABCF family. Uup subfamily.</text>
</comment>